<dbReference type="InterPro" id="IPR036291">
    <property type="entry name" value="NAD(P)-bd_dom_sf"/>
</dbReference>
<reference evidence="4 5" key="1">
    <citation type="submission" date="2024-10" db="EMBL/GenBank/DDBJ databases">
        <title>The Natural Products Discovery Center: Release of the First 8490 Sequenced Strains for Exploring Actinobacteria Biosynthetic Diversity.</title>
        <authorList>
            <person name="Kalkreuter E."/>
            <person name="Kautsar S.A."/>
            <person name="Yang D."/>
            <person name="Bader C.D."/>
            <person name="Teijaro C.N."/>
            <person name="Fluegel L."/>
            <person name="Davis C.M."/>
            <person name="Simpson J.R."/>
            <person name="Lauterbach L."/>
            <person name="Steele A.D."/>
            <person name="Gui C."/>
            <person name="Meng S."/>
            <person name="Li G."/>
            <person name="Viehrig K."/>
            <person name="Ye F."/>
            <person name="Su P."/>
            <person name="Kiefer A.F."/>
            <person name="Nichols A."/>
            <person name="Cepeda A.J."/>
            <person name="Yan W."/>
            <person name="Fan B."/>
            <person name="Jiang Y."/>
            <person name="Adhikari A."/>
            <person name="Zheng C.-J."/>
            <person name="Schuster L."/>
            <person name="Cowan T.M."/>
            <person name="Smanski M.J."/>
            <person name="Chevrette M.G."/>
            <person name="De Carvalho L.P.S."/>
            <person name="Shen B."/>
        </authorList>
    </citation>
    <scope>NUCLEOTIDE SEQUENCE [LARGE SCALE GENOMIC DNA]</scope>
    <source>
        <strain evidence="4 5">NPDC013366</strain>
    </source>
</reference>
<evidence type="ECO:0000256" key="2">
    <source>
        <dbReference type="ARBA" id="ARBA00023002"/>
    </source>
</evidence>
<organism evidence="4 5">
    <name type="scientific">Streptomyces eurythermus</name>
    <dbReference type="NCBI Taxonomy" id="42237"/>
    <lineage>
        <taxon>Bacteria</taxon>
        <taxon>Bacillati</taxon>
        <taxon>Actinomycetota</taxon>
        <taxon>Actinomycetes</taxon>
        <taxon>Kitasatosporales</taxon>
        <taxon>Streptomycetaceae</taxon>
        <taxon>Streptomyces</taxon>
    </lineage>
</organism>
<keyword evidence="2 4" id="KW-0560">Oxidoreductase</keyword>
<dbReference type="SMART" id="SM00829">
    <property type="entry name" value="PKS_ER"/>
    <property type="match status" value="1"/>
</dbReference>
<accession>A0ABW6Z4Y8</accession>
<proteinExistence type="predicted"/>
<dbReference type="PANTHER" id="PTHR48106:SF18">
    <property type="entry name" value="QUINONE OXIDOREDUCTASE PIG3"/>
    <property type="match status" value="1"/>
</dbReference>
<dbReference type="GO" id="GO:0016491">
    <property type="term" value="F:oxidoreductase activity"/>
    <property type="evidence" value="ECO:0007669"/>
    <property type="project" value="UniProtKB-KW"/>
</dbReference>
<evidence type="ECO:0000313" key="4">
    <source>
        <dbReference type="EMBL" id="MFF9886201.1"/>
    </source>
</evidence>
<dbReference type="SUPFAM" id="SSF50129">
    <property type="entry name" value="GroES-like"/>
    <property type="match status" value="1"/>
</dbReference>
<evidence type="ECO:0000259" key="3">
    <source>
        <dbReference type="SMART" id="SM00829"/>
    </source>
</evidence>
<dbReference type="InterPro" id="IPR020843">
    <property type="entry name" value="ER"/>
</dbReference>
<evidence type="ECO:0000313" key="5">
    <source>
        <dbReference type="Proteomes" id="UP001603418"/>
    </source>
</evidence>
<dbReference type="InterPro" id="IPR011032">
    <property type="entry name" value="GroES-like_sf"/>
</dbReference>
<feature type="domain" description="Enoyl reductase (ER)" evidence="3">
    <location>
        <begin position="10"/>
        <end position="310"/>
    </location>
</feature>
<dbReference type="EC" id="1.-.-.-" evidence="4"/>
<dbReference type="Gene3D" id="3.90.180.10">
    <property type="entry name" value="Medium-chain alcohol dehydrogenases, catalytic domain"/>
    <property type="match status" value="1"/>
</dbReference>
<gene>
    <name evidence="4" type="ORF">ACF1HC_32085</name>
</gene>
<dbReference type="SUPFAM" id="SSF51735">
    <property type="entry name" value="NAD(P)-binding Rossmann-fold domains"/>
    <property type="match status" value="1"/>
</dbReference>
<keyword evidence="5" id="KW-1185">Reference proteome</keyword>
<name>A0ABW6Z4Y8_9ACTN</name>
<dbReference type="InterPro" id="IPR013154">
    <property type="entry name" value="ADH-like_N"/>
</dbReference>
<dbReference type="EMBL" id="JBICBM010000018">
    <property type="protein sequence ID" value="MFF9886201.1"/>
    <property type="molecule type" value="Genomic_DNA"/>
</dbReference>
<sequence length="312" mass="31617">MRAVVVRNPGGPEALEIVRVPEPVPGPGQVRVRVRAAAVNPVDAAVREGKLAEVGLMARHSVVGIGADIAGEVDEVGPGVGGLEAGQAVVALRERFDGPYGAYADYVVLDASAVAPAPAGMSPTVAATLPLNALTAQQALARLSLQPGRTLLVTGAAGAVGGYATELASLAGVHVVAVAGQQDEELIRSLGARSFIARTDDVARAARALVPGGVDAVLDAAVQGIQVLDAVRNQGAFASVLAGAAPFAMRGIRVTELQWVEADGRTLDGLATLAGAGRLTPRVADVLPLTEAVEAHRRLAKGGLRGRLVLVP</sequence>
<dbReference type="Proteomes" id="UP001603418">
    <property type="component" value="Unassembled WGS sequence"/>
</dbReference>
<dbReference type="Pfam" id="PF13602">
    <property type="entry name" value="ADH_zinc_N_2"/>
    <property type="match status" value="1"/>
</dbReference>
<comment type="caution">
    <text evidence="4">The sequence shown here is derived from an EMBL/GenBank/DDBJ whole genome shotgun (WGS) entry which is preliminary data.</text>
</comment>
<protein>
    <submittedName>
        <fullName evidence="4">NADP-dependent oxidoreductase</fullName>
        <ecNumber evidence="4">1.-.-.-</ecNumber>
    </submittedName>
</protein>
<keyword evidence="1" id="KW-0521">NADP</keyword>
<dbReference type="RefSeq" id="WP_030789311.1">
    <property type="nucleotide sequence ID" value="NZ_JBEYZS010000031.1"/>
</dbReference>
<dbReference type="CDD" id="cd05289">
    <property type="entry name" value="MDR_like_2"/>
    <property type="match status" value="1"/>
</dbReference>
<dbReference type="Gene3D" id="3.40.50.720">
    <property type="entry name" value="NAD(P)-binding Rossmann-like Domain"/>
    <property type="match status" value="1"/>
</dbReference>
<evidence type="ECO:0000256" key="1">
    <source>
        <dbReference type="ARBA" id="ARBA00022857"/>
    </source>
</evidence>
<dbReference type="Pfam" id="PF08240">
    <property type="entry name" value="ADH_N"/>
    <property type="match status" value="1"/>
</dbReference>
<dbReference type="PANTHER" id="PTHR48106">
    <property type="entry name" value="QUINONE OXIDOREDUCTASE PIG3-RELATED"/>
    <property type="match status" value="1"/>
</dbReference>